<name>A0ABP4LCD0_9MICO</name>
<reference evidence="8" key="1">
    <citation type="journal article" date="2019" name="Int. J. Syst. Evol. Microbiol.">
        <title>The Global Catalogue of Microorganisms (GCM) 10K type strain sequencing project: providing services to taxonomists for standard genome sequencing and annotation.</title>
        <authorList>
            <consortium name="The Broad Institute Genomics Platform"/>
            <consortium name="The Broad Institute Genome Sequencing Center for Infectious Disease"/>
            <person name="Wu L."/>
            <person name="Ma J."/>
        </authorList>
    </citation>
    <scope>NUCLEOTIDE SEQUENCE [LARGE SCALE GENOMIC DNA]</scope>
    <source>
        <strain evidence="8">JCM 13318</strain>
    </source>
</reference>
<keyword evidence="3 5" id="KW-0479">Metal-binding</keyword>
<proteinExistence type="predicted"/>
<keyword evidence="4 5" id="KW-0862">Zinc</keyword>
<feature type="binding site" evidence="5">
    <location>
        <position position="312"/>
    </location>
    <ligand>
        <name>Zn(2+)</name>
        <dbReference type="ChEBI" id="CHEBI:29105"/>
    </ligand>
</feature>
<comment type="cofactor">
    <cofactor evidence="5">
        <name>Zn(2+)</name>
        <dbReference type="ChEBI" id="CHEBI:29105"/>
    </cofactor>
</comment>
<evidence type="ECO:0000313" key="7">
    <source>
        <dbReference type="EMBL" id="GAA1520896.1"/>
    </source>
</evidence>
<dbReference type="NCBIfam" id="NF007020">
    <property type="entry name" value="PRK09485.1"/>
    <property type="match status" value="1"/>
</dbReference>
<dbReference type="InterPro" id="IPR036589">
    <property type="entry name" value="HCY_dom_sf"/>
</dbReference>
<evidence type="ECO:0000256" key="4">
    <source>
        <dbReference type="ARBA" id="ARBA00022833"/>
    </source>
</evidence>
<dbReference type="PANTHER" id="PTHR46015">
    <property type="entry name" value="ZGC:172121"/>
    <property type="match status" value="1"/>
</dbReference>
<dbReference type="Gene3D" id="3.20.20.330">
    <property type="entry name" value="Homocysteine-binding-like domain"/>
    <property type="match status" value="1"/>
</dbReference>
<dbReference type="Pfam" id="PF02574">
    <property type="entry name" value="S-methyl_trans"/>
    <property type="match status" value="1"/>
</dbReference>
<keyword evidence="8" id="KW-1185">Reference proteome</keyword>
<dbReference type="RefSeq" id="WP_173156204.1">
    <property type="nucleotide sequence ID" value="NZ_BAAALX010000012.1"/>
</dbReference>
<evidence type="ECO:0000259" key="6">
    <source>
        <dbReference type="PROSITE" id="PS50970"/>
    </source>
</evidence>
<evidence type="ECO:0000256" key="3">
    <source>
        <dbReference type="ARBA" id="ARBA00022723"/>
    </source>
</evidence>
<evidence type="ECO:0000256" key="1">
    <source>
        <dbReference type="ARBA" id="ARBA00022603"/>
    </source>
</evidence>
<evidence type="ECO:0000313" key="8">
    <source>
        <dbReference type="Proteomes" id="UP001500177"/>
    </source>
</evidence>
<dbReference type="InterPro" id="IPR017226">
    <property type="entry name" value="BHMT-like"/>
</dbReference>
<keyword evidence="1 5" id="KW-0489">Methyltransferase</keyword>
<dbReference type="PANTHER" id="PTHR46015:SF1">
    <property type="entry name" value="HOMOCYSTEINE S-METHYLTRANSFERASE-LIKE ISOFORM 1"/>
    <property type="match status" value="1"/>
</dbReference>
<organism evidence="7 8">
    <name type="scientific">Brevibacterium permense</name>
    <dbReference type="NCBI Taxonomy" id="234834"/>
    <lineage>
        <taxon>Bacteria</taxon>
        <taxon>Bacillati</taxon>
        <taxon>Actinomycetota</taxon>
        <taxon>Actinomycetes</taxon>
        <taxon>Micrococcales</taxon>
        <taxon>Brevibacteriaceae</taxon>
        <taxon>Brevibacterium</taxon>
    </lineage>
</organism>
<evidence type="ECO:0000256" key="2">
    <source>
        <dbReference type="ARBA" id="ARBA00022679"/>
    </source>
</evidence>
<dbReference type="PROSITE" id="PS50970">
    <property type="entry name" value="HCY"/>
    <property type="match status" value="1"/>
</dbReference>
<dbReference type="SUPFAM" id="SSF82282">
    <property type="entry name" value="Homocysteine S-methyltransferase"/>
    <property type="match status" value="1"/>
</dbReference>
<dbReference type="InterPro" id="IPR003726">
    <property type="entry name" value="HCY_dom"/>
</dbReference>
<feature type="binding site" evidence="5">
    <location>
        <position position="245"/>
    </location>
    <ligand>
        <name>Zn(2+)</name>
        <dbReference type="ChEBI" id="CHEBI:29105"/>
    </ligand>
</feature>
<sequence>MTFAQMLASAEAAHPLVLDGGLGTALETRGIGLSHELWSAELIRNDAQTLTEVHAEFVAAGARIVTTASYQATPLGFAAAGVSADEGREIINRSVEIARFAAEVAAPPTGTEASASLSGSGPGHSDARVLVAGSVGPYGAALGDGAEYTGDYRLTVAEYTAFHRPRITALAEAGVDLLAFETQPRLDEIGAILGLAEEVGLPAWVSGTLREGTGTAVTLPDGSSMAELAEVAAASASVRAVGVNCVRPSLVTPALRELSAHTELPLIAYPNSGETYDATAMQWREDGTEAGIGSWPLKSWARLGARLIGGCCRVRATDIARLAEQTER</sequence>
<comment type="caution">
    <text evidence="7">The sequence shown here is derived from an EMBL/GenBank/DDBJ whole genome shotgun (WGS) entry which is preliminary data.</text>
</comment>
<accession>A0ABP4LCD0</accession>
<gene>
    <name evidence="7" type="primary">mmuM</name>
    <name evidence="7" type="ORF">GCM10009690_25140</name>
</gene>
<dbReference type="PIRSF" id="PIRSF037505">
    <property type="entry name" value="Betaine_HMT"/>
    <property type="match status" value="1"/>
</dbReference>
<dbReference type="Proteomes" id="UP001500177">
    <property type="component" value="Unassembled WGS sequence"/>
</dbReference>
<feature type="binding site" evidence="5">
    <location>
        <position position="311"/>
    </location>
    <ligand>
        <name>Zn(2+)</name>
        <dbReference type="ChEBI" id="CHEBI:29105"/>
    </ligand>
</feature>
<dbReference type="EMBL" id="BAAALX010000012">
    <property type="protein sequence ID" value="GAA1520896.1"/>
    <property type="molecule type" value="Genomic_DNA"/>
</dbReference>
<protein>
    <submittedName>
        <fullName evidence="7">Homocysteine S-methyltransferase</fullName>
    </submittedName>
</protein>
<feature type="domain" description="Hcy-binding" evidence="6">
    <location>
        <begin position="4"/>
        <end position="326"/>
    </location>
</feature>
<evidence type="ECO:0000256" key="5">
    <source>
        <dbReference type="PROSITE-ProRule" id="PRU00333"/>
    </source>
</evidence>
<keyword evidence="2 5" id="KW-0808">Transferase</keyword>
<dbReference type="InterPro" id="IPR051486">
    <property type="entry name" value="Hcy_S-methyltransferase"/>
</dbReference>